<keyword evidence="4" id="KW-1185">Reference proteome</keyword>
<dbReference type="RefSeq" id="WP_114282914.1">
    <property type="nucleotide sequence ID" value="NZ_PSYR01000002.1"/>
</dbReference>
<feature type="transmembrane region" description="Helical" evidence="2">
    <location>
        <begin position="21"/>
        <end position="48"/>
    </location>
</feature>
<feature type="region of interest" description="Disordered" evidence="1">
    <location>
        <begin position="136"/>
        <end position="176"/>
    </location>
</feature>
<keyword evidence="2" id="KW-0472">Membrane</keyword>
<accession>A0A368HBM0</accession>
<keyword evidence="2" id="KW-1133">Transmembrane helix</keyword>
<name>A0A368HBM0_9GAMM</name>
<evidence type="ECO:0000256" key="2">
    <source>
        <dbReference type="SAM" id="Phobius"/>
    </source>
</evidence>
<feature type="transmembrane region" description="Helical" evidence="2">
    <location>
        <begin position="68"/>
        <end position="87"/>
    </location>
</feature>
<sequence>MGPQRAQMGYQMIGGLVLRPILLVLGLFLAIALMEGAAWLVGAFFLGYASNYLSGTQSITQALEADGLLIVLIGILIYLSHMAVRIISSLPDQVLKWIGGGNDALGGAGDMEGKVREVFGGVVTYGRAGAANASKILGADTTPENREAGGDAKAAAAENREEDTGSINNDGKKGNK</sequence>
<evidence type="ECO:0000256" key="1">
    <source>
        <dbReference type="SAM" id="MobiDB-lite"/>
    </source>
</evidence>
<evidence type="ECO:0000313" key="3">
    <source>
        <dbReference type="EMBL" id="RCN55836.1"/>
    </source>
</evidence>
<dbReference type="Proteomes" id="UP000253250">
    <property type="component" value="Unassembled WGS sequence"/>
</dbReference>
<protein>
    <submittedName>
        <fullName evidence="3">Uncharacterized protein</fullName>
    </submittedName>
</protein>
<keyword evidence="2" id="KW-0812">Transmembrane</keyword>
<evidence type="ECO:0000313" key="4">
    <source>
        <dbReference type="Proteomes" id="UP000253250"/>
    </source>
</evidence>
<comment type="caution">
    <text evidence="3">The sequence shown here is derived from an EMBL/GenBank/DDBJ whole genome shotgun (WGS) entry which is preliminary data.</text>
</comment>
<organism evidence="3 4">
    <name type="scientific">Acidiferrobacter thiooxydans</name>
    <dbReference type="NCBI Taxonomy" id="163359"/>
    <lineage>
        <taxon>Bacteria</taxon>
        <taxon>Pseudomonadati</taxon>
        <taxon>Pseudomonadota</taxon>
        <taxon>Gammaproteobacteria</taxon>
        <taxon>Acidiferrobacterales</taxon>
        <taxon>Acidiferrobacteraceae</taxon>
        <taxon>Acidiferrobacter</taxon>
    </lineage>
</organism>
<reference evidence="3 4" key="1">
    <citation type="submission" date="2018-02" db="EMBL/GenBank/DDBJ databases">
        <title>Insights into the biology of acidophilic members of the Acidiferrobacteraceae family derived from comparative genomic analyses.</title>
        <authorList>
            <person name="Issotta F."/>
            <person name="Thyssen C."/>
            <person name="Mena C."/>
            <person name="Moya A."/>
            <person name="Bellenberg S."/>
            <person name="Sproer C."/>
            <person name="Covarrubias P.C."/>
            <person name="Sand W."/>
            <person name="Quatrini R."/>
            <person name="Vera M."/>
        </authorList>
    </citation>
    <scope>NUCLEOTIDE SEQUENCE [LARGE SCALE GENOMIC DNA]</scope>
    <source>
        <strain evidence="4">m-1</strain>
    </source>
</reference>
<dbReference type="AlphaFoldDB" id="A0A368HBM0"/>
<proteinExistence type="predicted"/>
<gene>
    <name evidence="3" type="ORF">C4900_07920</name>
</gene>
<dbReference type="EMBL" id="PSYR01000002">
    <property type="protein sequence ID" value="RCN55836.1"/>
    <property type="molecule type" value="Genomic_DNA"/>
</dbReference>